<organism evidence="2 3">
    <name type="scientific">Orbilia brochopaga</name>
    <dbReference type="NCBI Taxonomy" id="3140254"/>
    <lineage>
        <taxon>Eukaryota</taxon>
        <taxon>Fungi</taxon>
        <taxon>Dikarya</taxon>
        <taxon>Ascomycota</taxon>
        <taxon>Pezizomycotina</taxon>
        <taxon>Orbiliomycetes</taxon>
        <taxon>Orbiliales</taxon>
        <taxon>Orbiliaceae</taxon>
        <taxon>Orbilia</taxon>
    </lineage>
</organism>
<dbReference type="Proteomes" id="UP001375240">
    <property type="component" value="Unassembled WGS sequence"/>
</dbReference>
<dbReference type="EMBL" id="JAVHNQ010000001">
    <property type="protein sequence ID" value="KAK6359344.1"/>
    <property type="molecule type" value="Genomic_DNA"/>
</dbReference>
<feature type="compositionally biased region" description="Polar residues" evidence="1">
    <location>
        <begin position="9"/>
        <end position="35"/>
    </location>
</feature>
<evidence type="ECO:0000313" key="2">
    <source>
        <dbReference type="EMBL" id="KAK6359344.1"/>
    </source>
</evidence>
<feature type="compositionally biased region" description="Acidic residues" evidence="1">
    <location>
        <begin position="220"/>
        <end position="234"/>
    </location>
</feature>
<keyword evidence="3" id="KW-1185">Reference proteome</keyword>
<sequence length="360" mass="40377">MAGKHTSIPFHSSAMTPPSSAGSNQPFASLASNSPRFVHPARRRGSADSYTSADDDALNFSHTPLRSPSYSYSLTSPTPPSSSQSSKHRHHSSPQLGACLIIRTSSTHSTSSGSPRTQSPRLPPASATTPSSTNRDSISSSALGDLEFDVEPLSPFSYAPPPPSLPLRASTTTTTSSTAPVRRNSRDAYSHVAPPAHVHTLTQRLKAEEERQNRTRVLEEPEEEENAASPDEDETKIQMHAMPRGMLLPLPDRNAEMKHLLDHNARLREQIRRRLGDERYAQATDLWTRTRRSEVSDHEWLRRSRWFLKGDERLWNEWAMMVGWDHSRDLEKDESGNVRPVEEYVERMGHMESLEEGEEE</sequence>
<feature type="compositionally biased region" description="Basic and acidic residues" evidence="1">
    <location>
        <begin position="205"/>
        <end position="219"/>
    </location>
</feature>
<evidence type="ECO:0000256" key="1">
    <source>
        <dbReference type="SAM" id="MobiDB-lite"/>
    </source>
</evidence>
<feature type="region of interest" description="Disordered" evidence="1">
    <location>
        <begin position="153"/>
        <end position="235"/>
    </location>
</feature>
<feature type="compositionally biased region" description="Polar residues" evidence="1">
    <location>
        <begin position="115"/>
        <end position="139"/>
    </location>
</feature>
<feature type="region of interest" description="Disordered" evidence="1">
    <location>
        <begin position="106"/>
        <end position="139"/>
    </location>
</feature>
<name>A0AAV9VDU2_9PEZI</name>
<comment type="caution">
    <text evidence="2">The sequence shown here is derived from an EMBL/GenBank/DDBJ whole genome shotgun (WGS) entry which is preliminary data.</text>
</comment>
<gene>
    <name evidence="2" type="ORF">TWF696_000505</name>
</gene>
<feature type="compositionally biased region" description="Low complexity" evidence="1">
    <location>
        <begin position="166"/>
        <end position="180"/>
    </location>
</feature>
<evidence type="ECO:0000313" key="3">
    <source>
        <dbReference type="Proteomes" id="UP001375240"/>
    </source>
</evidence>
<proteinExistence type="predicted"/>
<accession>A0AAV9VDU2</accession>
<feature type="compositionally biased region" description="Low complexity" evidence="1">
    <location>
        <begin position="64"/>
        <end position="85"/>
    </location>
</feature>
<dbReference type="AlphaFoldDB" id="A0AAV9VDU2"/>
<reference evidence="2 3" key="1">
    <citation type="submission" date="2019-10" db="EMBL/GenBank/DDBJ databases">
        <authorList>
            <person name="Palmer J.M."/>
        </authorList>
    </citation>
    <scope>NUCLEOTIDE SEQUENCE [LARGE SCALE GENOMIC DNA]</scope>
    <source>
        <strain evidence="2 3">TWF696</strain>
    </source>
</reference>
<protein>
    <submittedName>
        <fullName evidence="2">Uncharacterized protein</fullName>
    </submittedName>
</protein>
<feature type="region of interest" description="Disordered" evidence="1">
    <location>
        <begin position="1"/>
        <end position="94"/>
    </location>
</feature>